<organism evidence="2 3">
    <name type="scientific">Tilletiopsis washingtonensis</name>
    <dbReference type="NCBI Taxonomy" id="58919"/>
    <lineage>
        <taxon>Eukaryota</taxon>
        <taxon>Fungi</taxon>
        <taxon>Dikarya</taxon>
        <taxon>Basidiomycota</taxon>
        <taxon>Ustilaginomycotina</taxon>
        <taxon>Exobasidiomycetes</taxon>
        <taxon>Entylomatales</taxon>
        <taxon>Entylomatales incertae sedis</taxon>
        <taxon>Tilletiopsis</taxon>
    </lineage>
</organism>
<dbReference type="Proteomes" id="UP000245946">
    <property type="component" value="Unassembled WGS sequence"/>
</dbReference>
<proteinExistence type="predicted"/>
<feature type="compositionally biased region" description="Basic residues" evidence="1">
    <location>
        <begin position="21"/>
        <end position="35"/>
    </location>
</feature>
<evidence type="ECO:0000313" key="3">
    <source>
        <dbReference type="Proteomes" id="UP000245946"/>
    </source>
</evidence>
<keyword evidence="3" id="KW-1185">Reference proteome</keyword>
<evidence type="ECO:0000256" key="1">
    <source>
        <dbReference type="SAM" id="MobiDB-lite"/>
    </source>
</evidence>
<dbReference type="RefSeq" id="XP_025601664.1">
    <property type="nucleotide sequence ID" value="XM_025739070.1"/>
</dbReference>
<reference evidence="2 3" key="1">
    <citation type="journal article" date="2018" name="Mol. Biol. Evol.">
        <title>Broad Genomic Sampling Reveals a Smut Pathogenic Ancestry of the Fungal Clade Ustilaginomycotina.</title>
        <authorList>
            <person name="Kijpornyongpan T."/>
            <person name="Mondo S.J."/>
            <person name="Barry K."/>
            <person name="Sandor L."/>
            <person name="Lee J."/>
            <person name="Lipzen A."/>
            <person name="Pangilinan J."/>
            <person name="LaButti K."/>
            <person name="Hainaut M."/>
            <person name="Henrissat B."/>
            <person name="Grigoriev I.V."/>
            <person name="Spatafora J.W."/>
            <person name="Aime M.C."/>
        </authorList>
    </citation>
    <scope>NUCLEOTIDE SEQUENCE [LARGE SCALE GENOMIC DNA]</scope>
    <source>
        <strain evidence="2 3">MCA 4186</strain>
    </source>
</reference>
<dbReference type="EMBL" id="KZ819283">
    <property type="protein sequence ID" value="PWO01386.1"/>
    <property type="molecule type" value="Genomic_DNA"/>
</dbReference>
<dbReference type="GeneID" id="37266616"/>
<accession>A0A316ZLW4</accession>
<evidence type="ECO:0000313" key="2">
    <source>
        <dbReference type="EMBL" id="PWO01386.1"/>
    </source>
</evidence>
<sequence length="112" mass="12592">MALDTCCERRLRIREVSLLRRRRRHGSSRLSKRAREHFTRQRSSGRHTEPLSPLAPWPVPAAARAAVPKSKRPVAAHRSSIEAPLSAMPAAVLFSWRSRGTALLHICALRAL</sequence>
<feature type="region of interest" description="Disordered" evidence="1">
    <location>
        <begin position="21"/>
        <end position="56"/>
    </location>
</feature>
<name>A0A316ZLW4_9BASI</name>
<dbReference type="AlphaFoldDB" id="A0A316ZLW4"/>
<gene>
    <name evidence="2" type="ORF">FA09DRAFT_12835</name>
</gene>
<protein>
    <submittedName>
        <fullName evidence="2">Uncharacterized protein</fullName>
    </submittedName>
</protein>